<sequence length="49" mass="4953">MGITWPAVALSPTLAAPAELTFRSDGVLFGLKVDGSGRAPLVAKPKASS</sequence>
<evidence type="ECO:0000313" key="2">
    <source>
        <dbReference type="Proteomes" id="UP001147700"/>
    </source>
</evidence>
<name>A0ABT4RQ96_9ACTN</name>
<dbReference type="EMBL" id="JAPCID010000043">
    <property type="protein sequence ID" value="MDA0140687.1"/>
    <property type="molecule type" value="Genomic_DNA"/>
</dbReference>
<dbReference type="Proteomes" id="UP001147700">
    <property type="component" value="Unassembled WGS sequence"/>
</dbReference>
<protein>
    <submittedName>
        <fullName evidence="1">Uncharacterized protein</fullName>
    </submittedName>
</protein>
<reference evidence="1" key="1">
    <citation type="submission" date="2022-10" db="EMBL/GenBank/DDBJ databases">
        <title>The WGS of Solirubrobacter sp. CPCC 204708.</title>
        <authorList>
            <person name="Jiang Z."/>
        </authorList>
    </citation>
    <scope>NUCLEOTIDE SEQUENCE</scope>
    <source>
        <strain evidence="1">CPCC 204708</strain>
    </source>
</reference>
<comment type="caution">
    <text evidence="1">The sequence shown here is derived from an EMBL/GenBank/DDBJ whole genome shotgun (WGS) entry which is preliminary data.</text>
</comment>
<accession>A0ABT4RQ96</accession>
<proteinExistence type="predicted"/>
<organism evidence="1 2">
    <name type="scientific">Solirubrobacter deserti</name>
    <dbReference type="NCBI Taxonomy" id="2282478"/>
    <lineage>
        <taxon>Bacteria</taxon>
        <taxon>Bacillati</taxon>
        <taxon>Actinomycetota</taxon>
        <taxon>Thermoleophilia</taxon>
        <taxon>Solirubrobacterales</taxon>
        <taxon>Solirubrobacteraceae</taxon>
        <taxon>Solirubrobacter</taxon>
    </lineage>
</organism>
<dbReference type="RefSeq" id="WP_202958274.1">
    <property type="nucleotide sequence ID" value="NZ_JAPCID010000043.1"/>
</dbReference>
<keyword evidence="2" id="KW-1185">Reference proteome</keyword>
<evidence type="ECO:0000313" key="1">
    <source>
        <dbReference type="EMBL" id="MDA0140687.1"/>
    </source>
</evidence>
<gene>
    <name evidence="1" type="ORF">OJ962_24530</name>
</gene>